<keyword evidence="3 8" id="KW-0863">Zinc-finger</keyword>
<feature type="non-terminal residue" evidence="10">
    <location>
        <position position="1"/>
    </location>
</feature>
<dbReference type="OrthoDB" id="21416at2759"/>
<evidence type="ECO:0000256" key="2">
    <source>
        <dbReference type="ARBA" id="ARBA00022723"/>
    </source>
</evidence>
<dbReference type="PROSITE" id="PS50157">
    <property type="entry name" value="ZINC_FINGER_C2H2_2"/>
    <property type="match status" value="2"/>
</dbReference>
<name>A0A6G1JMM7_9PLEO</name>
<dbReference type="Pfam" id="PF00096">
    <property type="entry name" value="zf-C2H2"/>
    <property type="match status" value="2"/>
</dbReference>
<evidence type="ECO:0000256" key="1">
    <source>
        <dbReference type="ARBA" id="ARBA00004123"/>
    </source>
</evidence>
<dbReference type="InterPro" id="IPR051061">
    <property type="entry name" value="Zinc_finger_trans_reg"/>
</dbReference>
<sequence length="196" mass="22373">RVNCVHFYNGFATQLERNEHVLLHERAYYCSFSGCHMSKFGHATLKELQKHEVDYHQTIGLDDDDEEYPEIPPEKVTFDCELCDATFTRKHNLKNHIRLKHSGPNIESFLCPTCGRRFARHGDRTRHESTAHSKANKFICGGTLSNGTGWGCGRAFNRWDVLNRHWKSEKGKACILSKREQEAIPPANRGGSTSSV</sequence>
<evidence type="ECO:0000256" key="4">
    <source>
        <dbReference type="ARBA" id="ARBA00022833"/>
    </source>
</evidence>
<dbReference type="InterPro" id="IPR036236">
    <property type="entry name" value="Znf_C2H2_sf"/>
</dbReference>
<keyword evidence="5" id="KW-0805">Transcription regulation</keyword>
<dbReference type="SMART" id="SM00355">
    <property type="entry name" value="ZnF_C2H2"/>
    <property type="match status" value="3"/>
</dbReference>
<dbReference type="PANTHER" id="PTHR46179">
    <property type="entry name" value="ZINC FINGER PROTEIN"/>
    <property type="match status" value="1"/>
</dbReference>
<evidence type="ECO:0000256" key="7">
    <source>
        <dbReference type="ARBA" id="ARBA00023242"/>
    </source>
</evidence>
<organism evidence="10 11">
    <name type="scientific">Lentithecium fluviatile CBS 122367</name>
    <dbReference type="NCBI Taxonomy" id="1168545"/>
    <lineage>
        <taxon>Eukaryota</taxon>
        <taxon>Fungi</taxon>
        <taxon>Dikarya</taxon>
        <taxon>Ascomycota</taxon>
        <taxon>Pezizomycotina</taxon>
        <taxon>Dothideomycetes</taxon>
        <taxon>Pleosporomycetidae</taxon>
        <taxon>Pleosporales</taxon>
        <taxon>Massarineae</taxon>
        <taxon>Lentitheciaceae</taxon>
        <taxon>Lentithecium</taxon>
    </lineage>
</organism>
<keyword evidence="7" id="KW-0539">Nucleus</keyword>
<dbReference type="Proteomes" id="UP000799291">
    <property type="component" value="Unassembled WGS sequence"/>
</dbReference>
<accession>A0A6G1JMM7</accession>
<protein>
    <recommendedName>
        <fullName evidence="9">C2H2-type domain-containing protein</fullName>
    </recommendedName>
</protein>
<dbReference type="GO" id="GO:0005634">
    <property type="term" value="C:nucleus"/>
    <property type="evidence" value="ECO:0007669"/>
    <property type="project" value="UniProtKB-SubCell"/>
</dbReference>
<comment type="subcellular location">
    <subcellularLocation>
        <location evidence="1">Nucleus</location>
    </subcellularLocation>
</comment>
<evidence type="ECO:0000313" key="10">
    <source>
        <dbReference type="EMBL" id="KAF2691375.1"/>
    </source>
</evidence>
<keyword evidence="2" id="KW-0479">Metal-binding</keyword>
<dbReference type="GO" id="GO:0008270">
    <property type="term" value="F:zinc ion binding"/>
    <property type="evidence" value="ECO:0007669"/>
    <property type="project" value="UniProtKB-KW"/>
</dbReference>
<evidence type="ECO:0000259" key="9">
    <source>
        <dbReference type="PROSITE" id="PS50157"/>
    </source>
</evidence>
<keyword evidence="11" id="KW-1185">Reference proteome</keyword>
<gene>
    <name evidence="10" type="ORF">K458DRAFT_288604</name>
</gene>
<evidence type="ECO:0000256" key="8">
    <source>
        <dbReference type="PROSITE-ProRule" id="PRU00042"/>
    </source>
</evidence>
<proteinExistence type="predicted"/>
<dbReference type="AlphaFoldDB" id="A0A6G1JMM7"/>
<reference evidence="10" key="1">
    <citation type="journal article" date="2020" name="Stud. Mycol.">
        <title>101 Dothideomycetes genomes: a test case for predicting lifestyles and emergence of pathogens.</title>
        <authorList>
            <person name="Haridas S."/>
            <person name="Albert R."/>
            <person name="Binder M."/>
            <person name="Bloem J."/>
            <person name="Labutti K."/>
            <person name="Salamov A."/>
            <person name="Andreopoulos B."/>
            <person name="Baker S."/>
            <person name="Barry K."/>
            <person name="Bills G."/>
            <person name="Bluhm B."/>
            <person name="Cannon C."/>
            <person name="Castanera R."/>
            <person name="Culley D."/>
            <person name="Daum C."/>
            <person name="Ezra D."/>
            <person name="Gonzalez J."/>
            <person name="Henrissat B."/>
            <person name="Kuo A."/>
            <person name="Liang C."/>
            <person name="Lipzen A."/>
            <person name="Lutzoni F."/>
            <person name="Magnuson J."/>
            <person name="Mondo S."/>
            <person name="Nolan M."/>
            <person name="Ohm R."/>
            <person name="Pangilinan J."/>
            <person name="Park H.-J."/>
            <person name="Ramirez L."/>
            <person name="Alfaro M."/>
            <person name="Sun H."/>
            <person name="Tritt A."/>
            <person name="Yoshinaga Y."/>
            <person name="Zwiers L.-H."/>
            <person name="Turgeon B."/>
            <person name="Goodwin S."/>
            <person name="Spatafora J."/>
            <person name="Crous P."/>
            <person name="Grigoriev I."/>
        </authorList>
    </citation>
    <scope>NUCLEOTIDE SEQUENCE</scope>
    <source>
        <strain evidence="10">CBS 122367</strain>
    </source>
</reference>
<keyword evidence="4" id="KW-0862">Zinc</keyword>
<dbReference type="InterPro" id="IPR013087">
    <property type="entry name" value="Znf_C2H2_type"/>
</dbReference>
<evidence type="ECO:0000313" key="11">
    <source>
        <dbReference type="Proteomes" id="UP000799291"/>
    </source>
</evidence>
<keyword evidence="6" id="KW-0804">Transcription</keyword>
<evidence type="ECO:0000256" key="3">
    <source>
        <dbReference type="ARBA" id="ARBA00022771"/>
    </source>
</evidence>
<dbReference type="GO" id="GO:0006357">
    <property type="term" value="P:regulation of transcription by RNA polymerase II"/>
    <property type="evidence" value="ECO:0007669"/>
    <property type="project" value="TreeGrafter"/>
</dbReference>
<dbReference type="PROSITE" id="PS00028">
    <property type="entry name" value="ZINC_FINGER_C2H2_1"/>
    <property type="match status" value="2"/>
</dbReference>
<dbReference type="EMBL" id="MU005570">
    <property type="protein sequence ID" value="KAF2691375.1"/>
    <property type="molecule type" value="Genomic_DNA"/>
</dbReference>
<feature type="domain" description="C2H2-type" evidence="9">
    <location>
        <begin position="78"/>
        <end position="106"/>
    </location>
</feature>
<feature type="domain" description="C2H2-type" evidence="9">
    <location>
        <begin position="109"/>
        <end position="137"/>
    </location>
</feature>
<evidence type="ECO:0000256" key="5">
    <source>
        <dbReference type="ARBA" id="ARBA00023015"/>
    </source>
</evidence>
<evidence type="ECO:0000256" key="6">
    <source>
        <dbReference type="ARBA" id="ARBA00023163"/>
    </source>
</evidence>
<dbReference type="PANTHER" id="PTHR46179:SF13">
    <property type="entry name" value="C2H2-TYPE DOMAIN-CONTAINING PROTEIN"/>
    <property type="match status" value="1"/>
</dbReference>
<dbReference type="SUPFAM" id="SSF57667">
    <property type="entry name" value="beta-beta-alpha zinc fingers"/>
    <property type="match status" value="1"/>
</dbReference>
<dbReference type="Gene3D" id="3.30.160.60">
    <property type="entry name" value="Classic Zinc Finger"/>
    <property type="match status" value="2"/>
</dbReference>